<evidence type="ECO:0000256" key="3">
    <source>
        <dbReference type="SAM" id="MobiDB-lite"/>
    </source>
</evidence>
<dbReference type="GO" id="GO:0005634">
    <property type="term" value="C:nucleus"/>
    <property type="evidence" value="ECO:0007669"/>
    <property type="project" value="TreeGrafter"/>
</dbReference>
<accession>A0AAE0XDF3</accession>
<reference evidence="5" key="1">
    <citation type="journal article" date="2023" name="Mol. Phylogenet. Evol.">
        <title>Genome-scale phylogeny and comparative genomics of the fungal order Sordariales.</title>
        <authorList>
            <person name="Hensen N."/>
            <person name="Bonometti L."/>
            <person name="Westerberg I."/>
            <person name="Brannstrom I.O."/>
            <person name="Guillou S."/>
            <person name="Cros-Aarteil S."/>
            <person name="Calhoun S."/>
            <person name="Haridas S."/>
            <person name="Kuo A."/>
            <person name="Mondo S."/>
            <person name="Pangilinan J."/>
            <person name="Riley R."/>
            <person name="LaButti K."/>
            <person name="Andreopoulos B."/>
            <person name="Lipzen A."/>
            <person name="Chen C."/>
            <person name="Yan M."/>
            <person name="Daum C."/>
            <person name="Ng V."/>
            <person name="Clum A."/>
            <person name="Steindorff A."/>
            <person name="Ohm R.A."/>
            <person name="Martin F."/>
            <person name="Silar P."/>
            <person name="Natvig D.O."/>
            <person name="Lalanne C."/>
            <person name="Gautier V."/>
            <person name="Ament-Velasquez S.L."/>
            <person name="Kruys A."/>
            <person name="Hutchinson M.I."/>
            <person name="Powell A.J."/>
            <person name="Barry K."/>
            <person name="Miller A.N."/>
            <person name="Grigoriev I.V."/>
            <person name="Debuchy R."/>
            <person name="Gladieux P."/>
            <person name="Hiltunen Thoren M."/>
            <person name="Johannesson H."/>
        </authorList>
    </citation>
    <scope>NUCLEOTIDE SEQUENCE</scope>
    <source>
        <strain evidence="5">CBS 314.62</strain>
    </source>
</reference>
<dbReference type="InterPro" id="IPR008030">
    <property type="entry name" value="NmrA-like"/>
</dbReference>
<dbReference type="PANTHER" id="PTHR42748:SF7">
    <property type="entry name" value="NMRA LIKE REDOX SENSOR 1-RELATED"/>
    <property type="match status" value="1"/>
</dbReference>
<comment type="caution">
    <text evidence="5">The sequence shown here is derived from an EMBL/GenBank/DDBJ whole genome shotgun (WGS) entry which is preliminary data.</text>
</comment>
<dbReference type="InterPro" id="IPR051164">
    <property type="entry name" value="NmrA-like_oxidored"/>
</dbReference>
<dbReference type="Proteomes" id="UP001270362">
    <property type="component" value="Unassembled WGS sequence"/>
</dbReference>
<sequence>MSRALLICGATGKQGGAVLANLLKEKNQLRVPRRDTQRKLRLRTNPARQGPLKDQAGPRRPIDNPTALFLAAQAALPPSGTIHGVFSVLHFIYSSVDRHGAADSPNTPTDIPHFRNKHLIEQHLIATAAGTSTAWTILRPVAFMENLTDNFFGRVFATSWKLAVMEKPLQLVAVSDFGFFGAQAFMHPEEYIGRGVSLAGDELTIEQAVRVFKEKTGREMGWANRLFCSVLMWGMKDFGLMFKWFYDVGYGADVEALRKVNPGMKDFGTWLETESDFRKGKVGN</sequence>
<feature type="region of interest" description="Disordered" evidence="3">
    <location>
        <begin position="31"/>
        <end position="60"/>
    </location>
</feature>
<organism evidence="5 6">
    <name type="scientific">Podospora appendiculata</name>
    <dbReference type="NCBI Taxonomy" id="314037"/>
    <lineage>
        <taxon>Eukaryota</taxon>
        <taxon>Fungi</taxon>
        <taxon>Dikarya</taxon>
        <taxon>Ascomycota</taxon>
        <taxon>Pezizomycotina</taxon>
        <taxon>Sordariomycetes</taxon>
        <taxon>Sordariomycetidae</taxon>
        <taxon>Sordariales</taxon>
        <taxon>Podosporaceae</taxon>
        <taxon>Podospora</taxon>
    </lineage>
</organism>
<reference evidence="5" key="2">
    <citation type="submission" date="2023-06" db="EMBL/GenBank/DDBJ databases">
        <authorList>
            <consortium name="Lawrence Berkeley National Laboratory"/>
            <person name="Haridas S."/>
            <person name="Hensen N."/>
            <person name="Bonometti L."/>
            <person name="Westerberg I."/>
            <person name="Brannstrom I.O."/>
            <person name="Guillou S."/>
            <person name="Cros-Aarteil S."/>
            <person name="Calhoun S."/>
            <person name="Kuo A."/>
            <person name="Mondo S."/>
            <person name="Pangilinan J."/>
            <person name="Riley R."/>
            <person name="Labutti K."/>
            <person name="Andreopoulos B."/>
            <person name="Lipzen A."/>
            <person name="Chen C."/>
            <person name="Yanf M."/>
            <person name="Daum C."/>
            <person name="Ng V."/>
            <person name="Clum A."/>
            <person name="Steindorff A."/>
            <person name="Ohm R."/>
            <person name="Martin F."/>
            <person name="Silar P."/>
            <person name="Natvig D."/>
            <person name="Lalanne C."/>
            <person name="Gautier V."/>
            <person name="Ament-Velasquez S.L."/>
            <person name="Kruys A."/>
            <person name="Hutchinson M.I."/>
            <person name="Powell A.J."/>
            <person name="Barry K."/>
            <person name="Miller A.N."/>
            <person name="Grigoriev I.V."/>
            <person name="Debuchy R."/>
            <person name="Gladieux P."/>
            <person name="Thoren M.H."/>
            <person name="Johannesson H."/>
        </authorList>
    </citation>
    <scope>NUCLEOTIDE SEQUENCE</scope>
    <source>
        <strain evidence="5">CBS 314.62</strain>
    </source>
</reference>
<dbReference type="InterPro" id="IPR036291">
    <property type="entry name" value="NAD(P)-bd_dom_sf"/>
</dbReference>
<feature type="domain" description="NmrA-like" evidence="4">
    <location>
        <begin position="88"/>
        <end position="221"/>
    </location>
</feature>
<gene>
    <name evidence="5" type="ORF">B0T22DRAFT_528881</name>
</gene>
<name>A0AAE0XDF3_9PEZI</name>
<evidence type="ECO:0000313" key="5">
    <source>
        <dbReference type="EMBL" id="KAK3690254.1"/>
    </source>
</evidence>
<dbReference type="SUPFAM" id="SSF51735">
    <property type="entry name" value="NAD(P)-binding Rossmann-fold domains"/>
    <property type="match status" value="1"/>
</dbReference>
<dbReference type="EMBL" id="JAULSO010000002">
    <property type="protein sequence ID" value="KAK3690254.1"/>
    <property type="molecule type" value="Genomic_DNA"/>
</dbReference>
<keyword evidence="2" id="KW-0521">NADP</keyword>
<comment type="similarity">
    <text evidence="1">Belongs to the NmrA-type oxidoreductase family.</text>
</comment>
<evidence type="ECO:0000256" key="1">
    <source>
        <dbReference type="ARBA" id="ARBA00006328"/>
    </source>
</evidence>
<evidence type="ECO:0000256" key="2">
    <source>
        <dbReference type="ARBA" id="ARBA00022857"/>
    </source>
</evidence>
<protein>
    <submittedName>
        <fullName evidence="5">NmrA-like family protein</fullName>
    </submittedName>
</protein>
<dbReference type="AlphaFoldDB" id="A0AAE0XDF3"/>
<evidence type="ECO:0000313" key="6">
    <source>
        <dbReference type="Proteomes" id="UP001270362"/>
    </source>
</evidence>
<dbReference type="Gene3D" id="3.40.50.720">
    <property type="entry name" value="NAD(P)-binding Rossmann-like Domain"/>
    <property type="match status" value="1"/>
</dbReference>
<evidence type="ECO:0000259" key="4">
    <source>
        <dbReference type="Pfam" id="PF05368"/>
    </source>
</evidence>
<dbReference type="PANTHER" id="PTHR42748">
    <property type="entry name" value="NITROGEN METABOLITE REPRESSION PROTEIN NMRA FAMILY MEMBER"/>
    <property type="match status" value="1"/>
</dbReference>
<dbReference type="Pfam" id="PF05368">
    <property type="entry name" value="NmrA"/>
    <property type="match status" value="1"/>
</dbReference>
<keyword evidence="6" id="KW-1185">Reference proteome</keyword>
<proteinExistence type="inferred from homology"/>